<dbReference type="GO" id="GO:0010181">
    <property type="term" value="F:FMN binding"/>
    <property type="evidence" value="ECO:0007669"/>
    <property type="project" value="InterPro"/>
</dbReference>
<dbReference type="EMBL" id="AWGJ01000009">
    <property type="protein sequence ID" value="ODN75929.1"/>
    <property type="molecule type" value="Genomic_DNA"/>
</dbReference>
<feature type="domain" description="NADH:flavin oxidoreductase/NADH oxidase N-terminal" evidence="1">
    <location>
        <begin position="7"/>
        <end position="334"/>
    </location>
</feature>
<dbReference type="InterPro" id="IPR001155">
    <property type="entry name" value="OxRdtase_FMN_N"/>
</dbReference>
<organism evidence="2 3">
    <name type="scientific">Cryptococcus amylolentus CBS 6039</name>
    <dbReference type="NCBI Taxonomy" id="1295533"/>
    <lineage>
        <taxon>Eukaryota</taxon>
        <taxon>Fungi</taxon>
        <taxon>Dikarya</taxon>
        <taxon>Basidiomycota</taxon>
        <taxon>Agaricomycotina</taxon>
        <taxon>Tremellomycetes</taxon>
        <taxon>Tremellales</taxon>
        <taxon>Cryptococcaceae</taxon>
        <taxon>Cryptococcus</taxon>
    </lineage>
</organism>
<dbReference type="OrthoDB" id="276546at2759"/>
<dbReference type="PANTHER" id="PTHR22893:SF91">
    <property type="entry name" value="NADPH DEHYDROGENASE 2-RELATED"/>
    <property type="match status" value="1"/>
</dbReference>
<comment type="caution">
    <text evidence="2">The sequence shown here is derived from an EMBL/GenBank/DDBJ whole genome shotgun (WGS) entry which is preliminary data.</text>
</comment>
<dbReference type="CDD" id="cd02933">
    <property type="entry name" value="OYE_like_FMN"/>
    <property type="match status" value="1"/>
</dbReference>
<name>A0A1E3HHV7_9TREE</name>
<dbReference type="InterPro" id="IPR045247">
    <property type="entry name" value="Oye-like"/>
</dbReference>
<dbReference type="Gene3D" id="3.20.20.70">
    <property type="entry name" value="Aldolase class I"/>
    <property type="match status" value="1"/>
</dbReference>
<protein>
    <recommendedName>
        <fullName evidence="1">NADH:flavin oxidoreductase/NADH oxidase N-terminal domain-containing protein</fullName>
    </recommendedName>
</protein>
<dbReference type="Proteomes" id="UP000094065">
    <property type="component" value="Unassembled WGS sequence"/>
</dbReference>
<reference evidence="2 3" key="1">
    <citation type="submission" date="2016-06" db="EMBL/GenBank/DDBJ databases">
        <title>Evolution of pathogenesis and genome organization in the Tremellales.</title>
        <authorList>
            <person name="Cuomo C."/>
            <person name="Litvintseva A."/>
            <person name="Heitman J."/>
            <person name="Chen Y."/>
            <person name="Sun S."/>
            <person name="Springer D."/>
            <person name="Dromer F."/>
            <person name="Young S."/>
            <person name="Zeng Q."/>
            <person name="Chapman S."/>
            <person name="Gujja S."/>
            <person name="Saif S."/>
            <person name="Birren B."/>
        </authorList>
    </citation>
    <scope>NUCLEOTIDE SEQUENCE [LARGE SCALE GENOMIC DNA]</scope>
    <source>
        <strain evidence="2 3">CBS 6039</strain>
    </source>
</reference>
<dbReference type="SUPFAM" id="SSF51395">
    <property type="entry name" value="FMN-linked oxidoreductases"/>
    <property type="match status" value="1"/>
</dbReference>
<sequence>MTIQTSKLFESIAVGSLELKHRVVLAPLTRLRASAVGGIPAELSIDYYAQRTSDGGLLFSEGTVVAEEAACFPCAPGIYSPEQIEAWKKINSAVHAKGGKIVCQLFAAGRSTMPGVSSVVYAPSDIPLQGGYQKLIVMTEEDIERCVKHFAQAARNAIEAGFDGVEVHGANGYLIDQFTQLVSNKRTDSYAASTFLFPLRVTQAVVDAIGADKVGYRISPFSRFQEMREVDPLGTFIPLVEKLLEAHPDLAFIHAVEPRTEGTGSVELAKATDSLDPIRDIVKKKGKGTKFIVAGGYNAEDAKRHADETGDLVAFGRYFISNPDLPTRIEHGWPLKTYERDTFYTPGPVGYTDYPYYSPLHQEESYTSGVPQVV</sequence>
<dbReference type="STRING" id="1295533.A0A1E3HHV7"/>
<dbReference type="GeneID" id="30157223"/>
<dbReference type="InterPro" id="IPR013785">
    <property type="entry name" value="Aldolase_TIM"/>
</dbReference>
<evidence type="ECO:0000259" key="1">
    <source>
        <dbReference type="Pfam" id="PF00724"/>
    </source>
</evidence>
<dbReference type="AlphaFoldDB" id="A0A1E3HHV7"/>
<dbReference type="Pfam" id="PF00724">
    <property type="entry name" value="Oxidored_FMN"/>
    <property type="match status" value="1"/>
</dbReference>
<dbReference type="GO" id="GO:0016491">
    <property type="term" value="F:oxidoreductase activity"/>
    <property type="evidence" value="ECO:0007669"/>
    <property type="project" value="InterPro"/>
</dbReference>
<gene>
    <name evidence="2" type="ORF">L202_05914</name>
</gene>
<keyword evidence="3" id="KW-1185">Reference proteome</keyword>
<evidence type="ECO:0000313" key="3">
    <source>
        <dbReference type="Proteomes" id="UP000094065"/>
    </source>
</evidence>
<proteinExistence type="predicted"/>
<dbReference type="RefSeq" id="XP_018991460.1">
    <property type="nucleotide sequence ID" value="XM_019140309.1"/>
</dbReference>
<dbReference type="PANTHER" id="PTHR22893">
    <property type="entry name" value="NADH OXIDOREDUCTASE-RELATED"/>
    <property type="match status" value="1"/>
</dbReference>
<evidence type="ECO:0000313" key="2">
    <source>
        <dbReference type="EMBL" id="ODN75929.1"/>
    </source>
</evidence>
<accession>A0A1E3HHV7</accession>